<organism evidence="1 2">
    <name type="scientific">Caldimonas brevitalea</name>
    <dbReference type="NCBI Taxonomy" id="413882"/>
    <lineage>
        <taxon>Bacteria</taxon>
        <taxon>Pseudomonadati</taxon>
        <taxon>Pseudomonadota</taxon>
        <taxon>Betaproteobacteria</taxon>
        <taxon>Burkholderiales</taxon>
        <taxon>Sphaerotilaceae</taxon>
        <taxon>Caldimonas</taxon>
    </lineage>
</organism>
<proteinExistence type="predicted"/>
<evidence type="ECO:0000313" key="2">
    <source>
        <dbReference type="Proteomes" id="UP000035352"/>
    </source>
</evidence>
<dbReference type="EMBL" id="CP011371">
    <property type="protein sequence ID" value="AKJ30758.1"/>
    <property type="molecule type" value="Genomic_DNA"/>
</dbReference>
<gene>
    <name evidence="1" type="ORF">AAW51_4067</name>
</gene>
<accession>A0A0G3BRY9</accession>
<dbReference type="Proteomes" id="UP000035352">
    <property type="component" value="Chromosome"/>
</dbReference>
<protein>
    <submittedName>
        <fullName evidence="1">Uncharacterized protein</fullName>
    </submittedName>
</protein>
<keyword evidence="2" id="KW-1185">Reference proteome</keyword>
<name>A0A0G3BRY9_9BURK</name>
<dbReference type="KEGG" id="pbh:AAW51_4067"/>
<dbReference type="AlphaFoldDB" id="A0A0G3BRY9"/>
<dbReference type="STRING" id="413882.AAW51_4067"/>
<reference evidence="1 2" key="1">
    <citation type="submission" date="2015-05" db="EMBL/GenBank/DDBJ databases">
        <authorList>
            <person name="Tang B."/>
            <person name="Yu Y."/>
        </authorList>
    </citation>
    <scope>NUCLEOTIDE SEQUENCE [LARGE SCALE GENOMIC DNA]</scope>
    <source>
        <strain evidence="1 2">DSM 7029</strain>
    </source>
</reference>
<evidence type="ECO:0000313" key="1">
    <source>
        <dbReference type="EMBL" id="AKJ30758.1"/>
    </source>
</evidence>
<sequence>MLSTRARFFVDAAPAPAGTSGQLVFHDGDDYRTEVIASSIGEYFDDLISCLKRKLIFSDGHAWLSTATGASFSNLKTVRVR</sequence>